<dbReference type="InterPro" id="IPR050662">
    <property type="entry name" value="Sec-metab_biosynth-thioest"/>
</dbReference>
<sequence>MSTRATWTEPTAEPVAEGVFRIPLPLPNDALRAVNVYLIRTPDGPVCVDAGWALDESRRALDAALHGLGHEVGDITRFLVTHAHRDHYTQAVTIRREFGARVSLGIGDRDAIEYFNSGKSVVDSQYRRLVEAGATDLAEGWRTESAGHSVETELWDGPDEWLDGDVEIAIEGRTLAALATPGHTRGHYVFADAASGLLFSGDHVLPTITPSIGFEPVPSPLPLSEFLSSLAKVRALPDMRLLPAHGPATTSTHQRIDELLAHHEERLGLCEDLVAGGCRTAAEVAAEIPWTRRGFALSSLDVFNAMLAVLETDAHLKLLAAQQRLERCTDSSVPSYHVPNPHLADPEER</sequence>
<dbReference type="Pfam" id="PF00753">
    <property type="entry name" value="Lactamase_B"/>
    <property type="match status" value="1"/>
</dbReference>
<dbReference type="EMBL" id="PJBV01000035">
    <property type="protein sequence ID" value="PKH37266.1"/>
    <property type="molecule type" value="Genomic_DNA"/>
</dbReference>
<evidence type="ECO:0000313" key="3">
    <source>
        <dbReference type="EMBL" id="PKH37266.1"/>
    </source>
</evidence>
<dbReference type="EMBL" id="FOKC01000001">
    <property type="protein sequence ID" value="SFA75719.1"/>
    <property type="molecule type" value="Genomic_DNA"/>
</dbReference>
<evidence type="ECO:0000313" key="5">
    <source>
        <dbReference type="Proteomes" id="UP000199113"/>
    </source>
</evidence>
<evidence type="ECO:0000313" key="4">
    <source>
        <dbReference type="EMBL" id="SFA75719.1"/>
    </source>
</evidence>
<dbReference type="STRING" id="748909.SAMN05192575_101217"/>
<organism evidence="4 5">
    <name type="scientific">Nocardioides alpinus</name>
    <dbReference type="NCBI Taxonomy" id="748909"/>
    <lineage>
        <taxon>Bacteria</taxon>
        <taxon>Bacillati</taxon>
        <taxon>Actinomycetota</taxon>
        <taxon>Actinomycetes</taxon>
        <taxon>Propionibacteriales</taxon>
        <taxon>Nocardioidaceae</taxon>
        <taxon>Nocardioides</taxon>
    </lineage>
</organism>
<proteinExistence type="predicted"/>
<protein>
    <submittedName>
        <fullName evidence="4">Glyoxylase, beta-lactamase superfamily II</fullName>
    </submittedName>
    <submittedName>
        <fullName evidence="3">MBL fold metallo-hydrolase</fullName>
    </submittedName>
</protein>
<reference evidence="4" key="1">
    <citation type="submission" date="2016-10" db="EMBL/GenBank/DDBJ databases">
        <authorList>
            <person name="de Groot N.N."/>
        </authorList>
    </citation>
    <scope>NUCLEOTIDE SEQUENCE [LARGE SCALE GENOMIC DNA]</scope>
    <source>
        <strain evidence="4">CGMCC 1.10697</strain>
    </source>
</reference>
<dbReference type="InterPro" id="IPR036388">
    <property type="entry name" value="WH-like_DNA-bd_sf"/>
</dbReference>
<dbReference type="Gene3D" id="1.10.10.10">
    <property type="entry name" value="Winged helix-like DNA-binding domain superfamily/Winged helix DNA-binding domain"/>
    <property type="match status" value="1"/>
</dbReference>
<feature type="region of interest" description="Disordered" evidence="1">
    <location>
        <begin position="330"/>
        <end position="349"/>
    </location>
</feature>
<gene>
    <name evidence="3" type="ORF">CXG46_17495</name>
    <name evidence="4" type="ORF">SAMN05192575_101217</name>
</gene>
<reference evidence="5" key="2">
    <citation type="submission" date="2016-10" db="EMBL/GenBank/DDBJ databases">
        <authorList>
            <person name="Varghese N."/>
            <person name="Submissions S."/>
        </authorList>
    </citation>
    <scope>NUCLEOTIDE SEQUENCE [LARGE SCALE GENOMIC DNA]</scope>
    <source>
        <strain evidence="5">CGMCC 1.10697</strain>
    </source>
</reference>
<dbReference type="Proteomes" id="UP000233565">
    <property type="component" value="Unassembled WGS sequence"/>
</dbReference>
<dbReference type="Gene3D" id="3.60.15.10">
    <property type="entry name" value="Ribonuclease Z/Hydroxyacylglutathione hydrolase-like"/>
    <property type="match status" value="1"/>
</dbReference>
<dbReference type="InterPro" id="IPR001279">
    <property type="entry name" value="Metallo-B-lactamas"/>
</dbReference>
<evidence type="ECO:0000256" key="1">
    <source>
        <dbReference type="SAM" id="MobiDB-lite"/>
    </source>
</evidence>
<dbReference type="PANTHER" id="PTHR23131:SF4">
    <property type="entry name" value="METALLO-BETA-LACTAMASE SUPERFAMILY POTEIN"/>
    <property type="match status" value="1"/>
</dbReference>
<dbReference type="Proteomes" id="UP000199113">
    <property type="component" value="Unassembled WGS sequence"/>
</dbReference>
<dbReference type="PANTHER" id="PTHR23131">
    <property type="entry name" value="ENDORIBONUCLEASE LACTB2"/>
    <property type="match status" value="1"/>
</dbReference>
<feature type="domain" description="Metallo-beta-lactamase" evidence="2">
    <location>
        <begin position="33"/>
        <end position="245"/>
    </location>
</feature>
<dbReference type="SUPFAM" id="SSF56281">
    <property type="entry name" value="Metallo-hydrolase/oxidoreductase"/>
    <property type="match status" value="1"/>
</dbReference>
<dbReference type="SMART" id="SM00849">
    <property type="entry name" value="Lactamase_B"/>
    <property type="match status" value="1"/>
</dbReference>
<name>A0A1I0VGV7_9ACTN</name>
<evidence type="ECO:0000313" key="6">
    <source>
        <dbReference type="Proteomes" id="UP000233565"/>
    </source>
</evidence>
<dbReference type="InterPro" id="IPR036866">
    <property type="entry name" value="RibonucZ/Hydroxyglut_hydro"/>
</dbReference>
<keyword evidence="6" id="KW-1185">Reference proteome</keyword>
<dbReference type="RefSeq" id="WP_091193181.1">
    <property type="nucleotide sequence ID" value="NZ_FOKC01000001.1"/>
</dbReference>
<evidence type="ECO:0000259" key="2">
    <source>
        <dbReference type="SMART" id="SM00849"/>
    </source>
</evidence>
<reference evidence="3 6" key="3">
    <citation type="submission" date="2017-12" db="EMBL/GenBank/DDBJ databases">
        <title>Pharmacopeia of the Arctic Ocean.</title>
        <authorList>
            <person name="Collins E."/>
            <person name="Ducluzeau A.-L."/>
        </authorList>
    </citation>
    <scope>NUCLEOTIDE SEQUENCE [LARGE SCALE GENOMIC DNA]</scope>
    <source>
        <strain evidence="3 6">DSM 23325</strain>
    </source>
</reference>
<dbReference type="AlphaFoldDB" id="A0A1I0VGV7"/>
<dbReference type="OrthoDB" id="2971563at2"/>
<accession>A0A1I0VGV7</accession>